<dbReference type="InterPro" id="IPR001876">
    <property type="entry name" value="Znf_RanBP2"/>
</dbReference>
<evidence type="ECO:0000313" key="7">
    <source>
        <dbReference type="Proteomes" id="UP000095751"/>
    </source>
</evidence>
<name>A0A1E7F6J0_9STRA</name>
<evidence type="ECO:0000256" key="2">
    <source>
        <dbReference type="ARBA" id="ARBA00022771"/>
    </source>
</evidence>
<evidence type="ECO:0000259" key="5">
    <source>
        <dbReference type="PROSITE" id="PS01358"/>
    </source>
</evidence>
<accession>A0A1E7F6J0</accession>
<feature type="domain" description="RanBP2-type" evidence="5">
    <location>
        <begin position="62"/>
        <end position="81"/>
    </location>
</feature>
<reference evidence="6 7" key="1">
    <citation type="submission" date="2016-09" db="EMBL/GenBank/DDBJ databases">
        <title>Extensive genetic diversity and differential bi-allelic expression allows diatom success in the polar Southern Ocean.</title>
        <authorList>
            <consortium name="DOE Joint Genome Institute"/>
            <person name="Mock T."/>
            <person name="Otillar R.P."/>
            <person name="Strauss J."/>
            <person name="Dupont C."/>
            <person name="Frickenhaus S."/>
            <person name="Maumus F."/>
            <person name="Mcmullan M."/>
            <person name="Sanges R."/>
            <person name="Schmutz J."/>
            <person name="Toseland A."/>
            <person name="Valas R."/>
            <person name="Veluchamy A."/>
            <person name="Ward B.J."/>
            <person name="Allen A."/>
            <person name="Barry K."/>
            <person name="Falciatore A."/>
            <person name="Ferrante M."/>
            <person name="Fortunato A.E."/>
            <person name="Gloeckner G."/>
            <person name="Gruber A."/>
            <person name="Hipkin R."/>
            <person name="Janech M."/>
            <person name="Kroth P."/>
            <person name="Leese F."/>
            <person name="Lindquist E."/>
            <person name="Lyon B.R."/>
            <person name="Martin J."/>
            <person name="Mayer C."/>
            <person name="Parker M."/>
            <person name="Quesneville H."/>
            <person name="Raymond J."/>
            <person name="Uhlig C."/>
            <person name="Valentin K.U."/>
            <person name="Worden A.Z."/>
            <person name="Armbrust E.V."/>
            <person name="Bowler C."/>
            <person name="Green B."/>
            <person name="Moulton V."/>
            <person name="Van Oosterhout C."/>
            <person name="Grigoriev I."/>
        </authorList>
    </citation>
    <scope>NUCLEOTIDE SEQUENCE [LARGE SCALE GENOMIC DNA]</scope>
    <source>
        <strain evidence="6 7">CCMP1102</strain>
    </source>
</reference>
<gene>
    <name evidence="6" type="ORF">FRACYDRAFT_276158</name>
</gene>
<feature type="compositionally biased region" description="Basic and acidic residues" evidence="4">
    <location>
        <begin position="1"/>
        <end position="17"/>
    </location>
</feature>
<feature type="region of interest" description="Disordered" evidence="4">
    <location>
        <begin position="1"/>
        <end position="22"/>
    </location>
</feature>
<keyword evidence="7" id="KW-1185">Reference proteome</keyword>
<evidence type="ECO:0000256" key="3">
    <source>
        <dbReference type="ARBA" id="ARBA00022833"/>
    </source>
</evidence>
<dbReference type="PROSITE" id="PS01358">
    <property type="entry name" value="ZF_RANBP2_1"/>
    <property type="match status" value="1"/>
</dbReference>
<keyword evidence="1" id="KW-0479">Metal-binding</keyword>
<dbReference type="KEGG" id="fcy:FRACYDRAFT_276158"/>
<dbReference type="Proteomes" id="UP000095751">
    <property type="component" value="Unassembled WGS sequence"/>
</dbReference>
<dbReference type="AlphaFoldDB" id="A0A1E7F6J0"/>
<evidence type="ECO:0000256" key="1">
    <source>
        <dbReference type="ARBA" id="ARBA00022723"/>
    </source>
</evidence>
<dbReference type="EMBL" id="KV784361">
    <property type="protein sequence ID" value="OEU13802.1"/>
    <property type="molecule type" value="Genomic_DNA"/>
</dbReference>
<keyword evidence="3" id="KW-0862">Zinc</keyword>
<protein>
    <recommendedName>
        <fullName evidence="5">RanBP2-type domain-containing protein</fullName>
    </recommendedName>
</protein>
<proteinExistence type="predicted"/>
<evidence type="ECO:0000256" key="4">
    <source>
        <dbReference type="SAM" id="MobiDB-lite"/>
    </source>
</evidence>
<dbReference type="InParanoid" id="A0A1E7F6J0"/>
<dbReference type="OrthoDB" id="41218at2759"/>
<organism evidence="6 7">
    <name type="scientific">Fragilariopsis cylindrus CCMP1102</name>
    <dbReference type="NCBI Taxonomy" id="635003"/>
    <lineage>
        <taxon>Eukaryota</taxon>
        <taxon>Sar</taxon>
        <taxon>Stramenopiles</taxon>
        <taxon>Ochrophyta</taxon>
        <taxon>Bacillariophyta</taxon>
        <taxon>Bacillariophyceae</taxon>
        <taxon>Bacillariophycidae</taxon>
        <taxon>Bacillariales</taxon>
        <taxon>Bacillariaceae</taxon>
        <taxon>Fragilariopsis</taxon>
    </lineage>
</organism>
<evidence type="ECO:0000313" key="6">
    <source>
        <dbReference type="EMBL" id="OEU13802.1"/>
    </source>
</evidence>
<keyword evidence="2" id="KW-0863">Zinc-finger</keyword>
<dbReference type="NCBIfam" id="TIGR01053">
    <property type="entry name" value="LSD1"/>
    <property type="match status" value="1"/>
</dbReference>
<dbReference type="GO" id="GO:0008270">
    <property type="term" value="F:zinc ion binding"/>
    <property type="evidence" value="ECO:0007669"/>
    <property type="project" value="UniProtKB-KW"/>
</dbReference>
<sequence>MDNNDQKAKYDDKKDGEYNNYGDVVDAVPAADDGPPIPPGHQRFFCEKCRAPYDLPQGATSWRCAGCSTFNSTTPMQCPCCVVM</sequence>